<reference evidence="2" key="2">
    <citation type="submission" date="2020-10" db="UniProtKB">
        <authorList>
            <consortium name="WormBaseParasite"/>
        </authorList>
    </citation>
    <scope>IDENTIFICATION</scope>
</reference>
<accession>A0A7E4V918</accession>
<protein>
    <submittedName>
        <fullName evidence="2">Secreted protein</fullName>
    </submittedName>
</protein>
<name>A0A7E4V918_PANRE</name>
<dbReference type="AlphaFoldDB" id="A0A7E4V918"/>
<reference evidence="1" key="1">
    <citation type="journal article" date="2013" name="Genetics">
        <title>The draft genome and transcriptome of Panagrellus redivivus are shaped by the harsh demands of a free-living lifestyle.</title>
        <authorList>
            <person name="Srinivasan J."/>
            <person name="Dillman A.R."/>
            <person name="Macchietto M.G."/>
            <person name="Heikkinen L."/>
            <person name="Lakso M."/>
            <person name="Fracchia K.M."/>
            <person name="Antoshechkin I."/>
            <person name="Mortazavi A."/>
            <person name="Wong G."/>
            <person name="Sternberg P.W."/>
        </authorList>
    </citation>
    <scope>NUCLEOTIDE SEQUENCE [LARGE SCALE GENOMIC DNA]</scope>
    <source>
        <strain evidence="1">MT8872</strain>
    </source>
</reference>
<dbReference type="Proteomes" id="UP000492821">
    <property type="component" value="Unassembled WGS sequence"/>
</dbReference>
<proteinExistence type="predicted"/>
<evidence type="ECO:0000313" key="2">
    <source>
        <dbReference type="WBParaSite" id="Pan_g18078.t1"/>
    </source>
</evidence>
<evidence type="ECO:0000313" key="1">
    <source>
        <dbReference type="Proteomes" id="UP000492821"/>
    </source>
</evidence>
<keyword evidence="1" id="KW-1185">Reference proteome</keyword>
<dbReference type="WBParaSite" id="Pan_g18078.t1">
    <property type="protein sequence ID" value="Pan_g18078.t1"/>
    <property type="gene ID" value="Pan_g18078"/>
</dbReference>
<organism evidence="1 2">
    <name type="scientific">Panagrellus redivivus</name>
    <name type="common">Microworm</name>
    <dbReference type="NCBI Taxonomy" id="6233"/>
    <lineage>
        <taxon>Eukaryota</taxon>
        <taxon>Metazoa</taxon>
        <taxon>Ecdysozoa</taxon>
        <taxon>Nematoda</taxon>
        <taxon>Chromadorea</taxon>
        <taxon>Rhabditida</taxon>
        <taxon>Tylenchina</taxon>
        <taxon>Panagrolaimomorpha</taxon>
        <taxon>Panagrolaimoidea</taxon>
        <taxon>Panagrolaimidae</taxon>
        <taxon>Panagrellus</taxon>
    </lineage>
</organism>
<sequence length="119" mass="13093">MEKLDKLLIFVVHGQFFAIGLVGPLRSDPFSTPTLCATSKEVDEISLLMMISTTTFDPRRRRPIARGVRVDILLFTIPACGDMRPPSAIAHCFFFPIATGSFATGKLGQLDSTHIEKPT</sequence>